<evidence type="ECO:0000313" key="2">
    <source>
        <dbReference type="EMBL" id="MUM77400.1"/>
    </source>
</evidence>
<comment type="caution">
    <text evidence="2">The sequence shown here is derived from an EMBL/GenBank/DDBJ whole genome shotgun (WGS) entry which is preliminary data.</text>
</comment>
<feature type="compositionally biased region" description="Polar residues" evidence="1">
    <location>
        <begin position="95"/>
        <end position="108"/>
    </location>
</feature>
<protein>
    <submittedName>
        <fullName evidence="2">Uncharacterized protein</fullName>
    </submittedName>
</protein>
<name>A0A7K1KMX2_9BACT</name>
<accession>A0A7K1KMX2</accession>
<dbReference type="AlphaFoldDB" id="A0A7K1KMX2"/>
<dbReference type="Proteomes" id="UP000461162">
    <property type="component" value="Unassembled WGS sequence"/>
</dbReference>
<organism evidence="2 3">
    <name type="scientific">Pseudodesulfovibrio alkaliphilus</name>
    <dbReference type="NCBI Taxonomy" id="2661613"/>
    <lineage>
        <taxon>Bacteria</taxon>
        <taxon>Pseudomonadati</taxon>
        <taxon>Thermodesulfobacteriota</taxon>
        <taxon>Desulfovibrionia</taxon>
        <taxon>Desulfovibrionales</taxon>
        <taxon>Desulfovibrionaceae</taxon>
    </lineage>
</organism>
<gene>
    <name evidence="2" type="ORF">GKC30_07135</name>
</gene>
<dbReference type="EMBL" id="WODC01000004">
    <property type="protein sequence ID" value="MUM77400.1"/>
    <property type="molecule type" value="Genomic_DNA"/>
</dbReference>
<dbReference type="RefSeq" id="WP_155933534.1">
    <property type="nucleotide sequence ID" value="NZ_WODC01000004.1"/>
</dbReference>
<evidence type="ECO:0000313" key="3">
    <source>
        <dbReference type="Proteomes" id="UP000461162"/>
    </source>
</evidence>
<keyword evidence="3" id="KW-1185">Reference proteome</keyword>
<feature type="region of interest" description="Disordered" evidence="1">
    <location>
        <begin position="84"/>
        <end position="109"/>
    </location>
</feature>
<proteinExistence type="predicted"/>
<evidence type="ECO:0000256" key="1">
    <source>
        <dbReference type="SAM" id="MobiDB-lite"/>
    </source>
</evidence>
<reference evidence="2 3" key="1">
    <citation type="submission" date="2019-11" db="EMBL/GenBank/DDBJ databases">
        <title>Pseudodesulfovibrio alkaliphilus, sp. nov., an alkaliphilic sulfate-reducing bacteria from mud volcano of Taman peninsula, Russia.</title>
        <authorList>
            <person name="Frolova A."/>
            <person name="Merkel A.Y."/>
            <person name="Slobodkin A.I."/>
        </authorList>
    </citation>
    <scope>NUCLEOTIDE SEQUENCE [LARGE SCALE GENOMIC DNA]</scope>
    <source>
        <strain evidence="2 3">F-1</strain>
    </source>
</reference>
<sequence length="138" mass="14234">MRIQSHAVEQYQTNAGAARSEAVTDRPGATVTTSAFGFRLGRFGLDYESSRVVVDPALSPESRRARQQAAAFSTQAEVAALRASLGSSGADHRNQAVSGSSAPGQTASPARMRSALAAYAVAAREASPPPGTMLASIV</sequence>